<dbReference type="STRING" id="453582.SAMN05421580_103158"/>
<reference evidence="3" key="1">
    <citation type="submission" date="2017-01" db="EMBL/GenBank/DDBJ databases">
        <authorList>
            <person name="Varghese N."/>
            <person name="Submissions S."/>
        </authorList>
    </citation>
    <scope>NUCLEOTIDE SEQUENCE [LARGE SCALE GENOMIC DNA]</scope>
    <source>
        <strain evidence="3">DSM 19945</strain>
    </source>
</reference>
<keyword evidence="3" id="KW-1185">Reference proteome</keyword>
<evidence type="ECO:0000313" key="3">
    <source>
        <dbReference type="Proteomes" id="UP000186221"/>
    </source>
</evidence>
<gene>
    <name evidence="2" type="ORF">SAMN05421580_103158</name>
</gene>
<sequence>MGIGQELLNVPMGDMIREMAFAIADGQTKLDANSINTAEMMGGLTTVYDEEGNVTFDDSRVFFGYEYMTPKEAMAYAIMDDAVSGNVKPDQTGVMIDMMKKVITEVGGQVSDDGNHDVTMPNGKEDIEIRVPVRHSMMELGFAPTFYQFVDTIIEVKIAIKITRERSYEHKSQVNTKGNKKTTSVIGKFFTKGGISISKDKTVTTSQVDATYASKYSYTAEGASILRTKLVPVPVPAVLEERIQSFMQTEEARRTAALEKRQQSQNPSTPSNPS</sequence>
<proteinExistence type="predicted"/>
<feature type="region of interest" description="Disordered" evidence="1">
    <location>
        <begin position="250"/>
        <end position="274"/>
    </location>
</feature>
<evidence type="ECO:0000313" key="2">
    <source>
        <dbReference type="EMBL" id="SIS67371.1"/>
    </source>
</evidence>
<feature type="compositionally biased region" description="Basic and acidic residues" evidence="1">
    <location>
        <begin position="250"/>
        <end position="262"/>
    </location>
</feature>
<dbReference type="RefSeq" id="WP_217696373.1">
    <property type="nucleotide sequence ID" value="NZ_FTOG01000003.1"/>
</dbReference>
<accession>A0A1N7L0N8</accession>
<dbReference type="Proteomes" id="UP000186221">
    <property type="component" value="Unassembled WGS sequence"/>
</dbReference>
<organism evidence="2 3">
    <name type="scientific">Rhodobacter aestuarii</name>
    <dbReference type="NCBI Taxonomy" id="453582"/>
    <lineage>
        <taxon>Bacteria</taxon>
        <taxon>Pseudomonadati</taxon>
        <taxon>Pseudomonadota</taxon>
        <taxon>Alphaproteobacteria</taxon>
        <taxon>Rhodobacterales</taxon>
        <taxon>Rhodobacter group</taxon>
        <taxon>Rhodobacter</taxon>
    </lineage>
</organism>
<dbReference type="AlphaFoldDB" id="A0A1N7L0N8"/>
<name>A0A1N7L0N8_9RHOB</name>
<feature type="compositionally biased region" description="Low complexity" evidence="1">
    <location>
        <begin position="263"/>
        <end position="274"/>
    </location>
</feature>
<dbReference type="EMBL" id="FTOG01000003">
    <property type="protein sequence ID" value="SIS67371.1"/>
    <property type="molecule type" value="Genomic_DNA"/>
</dbReference>
<protein>
    <submittedName>
        <fullName evidence="2">Uncharacterized protein</fullName>
    </submittedName>
</protein>
<evidence type="ECO:0000256" key="1">
    <source>
        <dbReference type="SAM" id="MobiDB-lite"/>
    </source>
</evidence>